<dbReference type="Gene3D" id="3.30.70.1060">
    <property type="entry name" value="Dimeric alpha+beta barrel"/>
    <property type="match status" value="1"/>
</dbReference>
<gene>
    <name evidence="1" type="ORF">RRG08_026683</name>
</gene>
<dbReference type="AlphaFoldDB" id="A0AAE1AYV9"/>
<organism evidence="1 2">
    <name type="scientific">Elysia crispata</name>
    <name type="common">lettuce slug</name>
    <dbReference type="NCBI Taxonomy" id="231223"/>
    <lineage>
        <taxon>Eukaryota</taxon>
        <taxon>Metazoa</taxon>
        <taxon>Spiralia</taxon>
        <taxon>Lophotrochozoa</taxon>
        <taxon>Mollusca</taxon>
        <taxon>Gastropoda</taxon>
        <taxon>Heterobranchia</taxon>
        <taxon>Euthyneura</taxon>
        <taxon>Panpulmonata</taxon>
        <taxon>Sacoglossa</taxon>
        <taxon>Placobranchoidea</taxon>
        <taxon>Plakobranchidae</taxon>
        <taxon>Elysia</taxon>
    </lineage>
</organism>
<reference evidence="1" key="1">
    <citation type="journal article" date="2023" name="G3 (Bethesda)">
        <title>A reference genome for the long-term kleptoplast-retaining sea slug Elysia crispata morphotype clarki.</title>
        <authorList>
            <person name="Eastman K.E."/>
            <person name="Pendleton A.L."/>
            <person name="Shaikh M.A."/>
            <person name="Suttiyut T."/>
            <person name="Ogas R."/>
            <person name="Tomko P."/>
            <person name="Gavelis G."/>
            <person name="Widhalm J.R."/>
            <person name="Wisecaver J.H."/>
        </authorList>
    </citation>
    <scope>NUCLEOTIDE SEQUENCE</scope>
    <source>
        <strain evidence="1">ECLA1</strain>
    </source>
</reference>
<comment type="caution">
    <text evidence="1">The sequence shown here is derived from an EMBL/GenBank/DDBJ whole genome shotgun (WGS) entry which is preliminary data.</text>
</comment>
<dbReference type="SUPFAM" id="SSF54909">
    <property type="entry name" value="Dimeric alpha+beta barrel"/>
    <property type="match status" value="1"/>
</dbReference>
<proteinExistence type="predicted"/>
<accession>A0AAE1AYV9</accession>
<evidence type="ECO:0000313" key="2">
    <source>
        <dbReference type="Proteomes" id="UP001283361"/>
    </source>
</evidence>
<name>A0AAE1AYV9_9GAST</name>
<dbReference type="EMBL" id="JAWDGP010000883">
    <property type="protein sequence ID" value="KAK3796428.1"/>
    <property type="molecule type" value="Genomic_DNA"/>
</dbReference>
<dbReference type="InterPro" id="IPR011008">
    <property type="entry name" value="Dimeric_a/b-barrel"/>
</dbReference>
<dbReference type="Proteomes" id="UP001283361">
    <property type="component" value="Unassembled WGS sequence"/>
</dbReference>
<sequence>MRMFLVTVSVVPQKEGVDIPRFLQKLANMLYDYSTAIRVLYKFKVTGESKMLSVVQVSNVIGLERVLSGLSRLGEVEITCQPIVSYENFARRCLEVEEHLTVANSGTLAKEGLYWLEFNVDYQGKTTDELIHIWKKEAEAVLTSRYKEGTLIELYKVVAERKVHAFINTLDPEQLDSLSLQLPIMKENGAHVKINCKALQLMEDYYDRILSESI</sequence>
<protein>
    <submittedName>
        <fullName evidence="1">Uncharacterized protein</fullName>
    </submittedName>
</protein>
<keyword evidence="2" id="KW-1185">Reference proteome</keyword>
<evidence type="ECO:0000313" key="1">
    <source>
        <dbReference type="EMBL" id="KAK3796428.1"/>
    </source>
</evidence>